<dbReference type="OrthoDB" id="9805953at2"/>
<protein>
    <recommendedName>
        <fullName evidence="7">Sigma-54 factor interaction domain-containing protein</fullName>
    </recommendedName>
</protein>
<dbReference type="PANTHER" id="PTHR32071">
    <property type="entry name" value="TRANSCRIPTIONAL REGULATORY PROTEIN"/>
    <property type="match status" value="1"/>
</dbReference>
<dbReference type="InterPro" id="IPR029016">
    <property type="entry name" value="GAF-like_dom_sf"/>
</dbReference>
<dbReference type="GO" id="GO:0006355">
    <property type="term" value="P:regulation of DNA-templated transcription"/>
    <property type="evidence" value="ECO:0007669"/>
    <property type="project" value="InterPro"/>
</dbReference>
<dbReference type="Pfam" id="PF25601">
    <property type="entry name" value="AAA_lid_14"/>
    <property type="match status" value="1"/>
</dbReference>
<comment type="caution">
    <text evidence="8">The sequence shown here is derived from an EMBL/GenBank/DDBJ whole genome shotgun (WGS) entry which is preliminary data.</text>
</comment>
<dbReference type="Pfam" id="PF14532">
    <property type="entry name" value="Sigma54_activ_2"/>
    <property type="match status" value="1"/>
</dbReference>
<evidence type="ECO:0000259" key="7">
    <source>
        <dbReference type="PROSITE" id="PS50045"/>
    </source>
</evidence>
<evidence type="ECO:0000256" key="4">
    <source>
        <dbReference type="ARBA" id="ARBA00023015"/>
    </source>
</evidence>
<dbReference type="InterPro" id="IPR025662">
    <property type="entry name" value="Sigma_54_int_dom_ATP-bd_1"/>
</dbReference>
<keyword evidence="5" id="KW-0238">DNA-binding</keyword>
<dbReference type="InterPro" id="IPR002078">
    <property type="entry name" value="Sigma_54_int"/>
</dbReference>
<dbReference type="eggNOG" id="COG3284">
    <property type="taxonomic scope" value="Bacteria"/>
</dbReference>
<keyword evidence="4" id="KW-0805">Transcription regulation</keyword>
<dbReference type="SUPFAM" id="SSF55781">
    <property type="entry name" value="GAF domain-like"/>
    <property type="match status" value="1"/>
</dbReference>
<name>A0A074J062_9RHOB</name>
<dbReference type="InterPro" id="IPR003018">
    <property type="entry name" value="GAF"/>
</dbReference>
<dbReference type="Gene3D" id="3.40.50.300">
    <property type="entry name" value="P-loop containing nucleotide triphosphate hydrolases"/>
    <property type="match status" value="1"/>
</dbReference>
<dbReference type="PROSITE" id="PS00675">
    <property type="entry name" value="SIGMA54_INTERACT_1"/>
    <property type="match status" value="1"/>
</dbReference>
<dbReference type="STRING" id="1353537.TP2_14075"/>
<dbReference type="EMBL" id="AUND01000041">
    <property type="protein sequence ID" value="KEO50751.1"/>
    <property type="molecule type" value="Genomic_DNA"/>
</dbReference>
<dbReference type="PRINTS" id="PR01590">
    <property type="entry name" value="HTHFIS"/>
</dbReference>
<dbReference type="InterPro" id="IPR027417">
    <property type="entry name" value="P-loop_NTPase"/>
</dbReference>
<dbReference type="GO" id="GO:0043565">
    <property type="term" value="F:sequence-specific DNA binding"/>
    <property type="evidence" value="ECO:0007669"/>
    <property type="project" value="InterPro"/>
</dbReference>
<accession>A0A074J062</accession>
<sequence length="587" mass="64130">MTDARHVEEIGRVLEGSQTGRDSFVSASWRRCVELYGMDPTRADPAHIVTEAELRDHRKQAEWMIAAARSGLQSLFRQVAGQNYVLLLTDAKGVCVDFFGDDLFTEDLRSAGLYLGSNWSEELAGTCGVGACIVTQEPVTVHQDDHFGNAHTVLSCTAAPIFDSLGQLAAVLDISLLRSPTPKTSQNLAMSLVSTAARRVEMANLMAESPRDWVLRLSSSPEFLDVDPEAAVRLDGAGRVLGYTRAARRLFPDTGPVLGRRIDEVLSVSVDDLPDLMRDRPTEERVIEMRDGGALFGHAIAPKAPRLTRAGRGDALQRGGGPLAGLTGGDPQMARLVDQAERLAPGTVPLLITGETGTGKTRLARAIHMASKAQGFINLECAGLTPERLAQDCLDAAGPTTLVLRRIEELNEQTAIALGGLLDRRPDLRTLATTCLDPARIVCPRPLFHRLAGCVLNVPPLRMRRDLDWLMTRHLRRHAADEIRLSPSARAELQGRLWPGNIRELEQVLDVAAALCVGAVIDLHDLPSPIEPDTCSEDAYDSDDPWGALEQVLEACEWNMSRAARRFGVNRSTILRRIRKAGLRPPH</sequence>
<evidence type="ECO:0000256" key="6">
    <source>
        <dbReference type="ARBA" id="ARBA00023163"/>
    </source>
</evidence>
<evidence type="ECO:0000313" key="9">
    <source>
        <dbReference type="Proteomes" id="UP000027432"/>
    </source>
</evidence>
<dbReference type="Pfam" id="PF02954">
    <property type="entry name" value="HTH_8"/>
    <property type="match status" value="1"/>
</dbReference>
<dbReference type="RefSeq" id="WP_038079907.1">
    <property type="nucleotide sequence ID" value="NZ_AUND01000041.1"/>
</dbReference>
<dbReference type="InterPro" id="IPR058031">
    <property type="entry name" value="AAA_lid_NorR"/>
</dbReference>
<evidence type="ECO:0000256" key="2">
    <source>
        <dbReference type="ARBA" id="ARBA00022840"/>
    </source>
</evidence>
<dbReference type="AlphaFoldDB" id="A0A074J062"/>
<dbReference type="InterPro" id="IPR009057">
    <property type="entry name" value="Homeodomain-like_sf"/>
</dbReference>
<evidence type="ECO:0000256" key="5">
    <source>
        <dbReference type="ARBA" id="ARBA00023125"/>
    </source>
</evidence>
<gene>
    <name evidence="8" type="ORF">TP2_14075</name>
</gene>
<keyword evidence="9" id="KW-1185">Reference proteome</keyword>
<dbReference type="PROSITE" id="PS50045">
    <property type="entry name" value="SIGMA54_INTERACT_4"/>
    <property type="match status" value="1"/>
</dbReference>
<dbReference type="Gene3D" id="1.10.8.60">
    <property type="match status" value="1"/>
</dbReference>
<dbReference type="Pfam" id="PF01590">
    <property type="entry name" value="GAF"/>
    <property type="match status" value="1"/>
</dbReference>
<feature type="domain" description="Sigma-54 factor interaction" evidence="7">
    <location>
        <begin position="326"/>
        <end position="514"/>
    </location>
</feature>
<evidence type="ECO:0000313" key="8">
    <source>
        <dbReference type="EMBL" id="KEO50751.1"/>
    </source>
</evidence>
<dbReference type="Proteomes" id="UP000027432">
    <property type="component" value="Unassembled WGS sequence"/>
</dbReference>
<dbReference type="InterPro" id="IPR002197">
    <property type="entry name" value="HTH_Fis"/>
</dbReference>
<keyword evidence="2" id="KW-0067">ATP-binding</keyword>
<dbReference type="Gene3D" id="3.30.450.40">
    <property type="match status" value="1"/>
</dbReference>
<evidence type="ECO:0000256" key="1">
    <source>
        <dbReference type="ARBA" id="ARBA00022741"/>
    </source>
</evidence>
<proteinExistence type="predicted"/>
<evidence type="ECO:0000256" key="3">
    <source>
        <dbReference type="ARBA" id="ARBA00023012"/>
    </source>
</evidence>
<organism evidence="8 9">
    <name type="scientific">Thioclava pacifica DSM 10166</name>
    <dbReference type="NCBI Taxonomy" id="1353537"/>
    <lineage>
        <taxon>Bacteria</taxon>
        <taxon>Pseudomonadati</taxon>
        <taxon>Pseudomonadota</taxon>
        <taxon>Alphaproteobacteria</taxon>
        <taxon>Rhodobacterales</taxon>
        <taxon>Paracoccaceae</taxon>
        <taxon>Thioclava</taxon>
    </lineage>
</organism>
<keyword evidence="6" id="KW-0804">Transcription</keyword>
<dbReference type="GO" id="GO:0005524">
    <property type="term" value="F:ATP binding"/>
    <property type="evidence" value="ECO:0007669"/>
    <property type="project" value="UniProtKB-KW"/>
</dbReference>
<dbReference type="GO" id="GO:0000160">
    <property type="term" value="P:phosphorelay signal transduction system"/>
    <property type="evidence" value="ECO:0007669"/>
    <property type="project" value="UniProtKB-KW"/>
</dbReference>
<reference evidence="8 9" key="1">
    <citation type="submission" date="2013-07" db="EMBL/GenBank/DDBJ databases">
        <title>Thioclava pacifica DSM 10166 Genome Sequencing.</title>
        <authorList>
            <person name="Lai Q."/>
            <person name="Shao Z."/>
        </authorList>
    </citation>
    <scope>NUCLEOTIDE SEQUENCE [LARGE SCALE GENOMIC DNA]</scope>
    <source>
        <strain evidence="8 9">DSM 10166</strain>
    </source>
</reference>
<dbReference type="SUPFAM" id="SSF46689">
    <property type="entry name" value="Homeodomain-like"/>
    <property type="match status" value="1"/>
</dbReference>
<dbReference type="Gene3D" id="1.10.10.60">
    <property type="entry name" value="Homeodomain-like"/>
    <property type="match status" value="1"/>
</dbReference>
<keyword evidence="1" id="KW-0547">Nucleotide-binding</keyword>
<dbReference type="SUPFAM" id="SSF52540">
    <property type="entry name" value="P-loop containing nucleoside triphosphate hydrolases"/>
    <property type="match status" value="1"/>
</dbReference>
<keyword evidence="3" id="KW-0902">Two-component regulatory system</keyword>